<protein>
    <submittedName>
        <fullName evidence="1">Capsid protein</fullName>
    </submittedName>
</protein>
<sequence>MAHHAVTLARLAAPSIGYAAQRYIAPAYSLQSAFARPLDTSRKRPRLQLIGGSNKRLKLTDFNSLSRSRTRRVLISRRRYMPRFRRRTRRRYGRKKRSFGRRRAKKNFNRRVAFASEPKSMEYCVLNDQTLAVGDGVSKTAIIWTPICNLRQGLQKDQFIGSSVFVRGISVRAAFSNNTDFQGMIVRMFMFRSRMRSSNMENVGATMTSATTPDTVPVQTADTGFLNPPVFSYATNPERYVGVNGADKFDTTNIKLLKVKRAFINPGGAGGMPNIVKWWFPINKRIVFDDPIEGDFSATAPHGKWGDYYLYMQVFSPLASDVLSTTTVRFDMKHEIYFRD</sequence>
<dbReference type="EMBL" id="MT309859">
    <property type="protein sequence ID" value="QJB18633.1"/>
    <property type="molecule type" value="Genomic_DNA"/>
</dbReference>
<proteinExistence type="predicted"/>
<organism evidence="1">
    <name type="scientific">Genomoviridae sp</name>
    <dbReference type="NCBI Taxonomy" id="2202565"/>
    <lineage>
        <taxon>Viruses</taxon>
        <taxon>Monodnaviria</taxon>
        <taxon>Shotokuvirae</taxon>
        <taxon>Cressdnaviricota</taxon>
        <taxon>Repensiviricetes</taxon>
        <taxon>Geplafuvirales</taxon>
        <taxon>Genomoviridae</taxon>
    </lineage>
</organism>
<evidence type="ECO:0000313" key="1">
    <source>
        <dbReference type="EMBL" id="QJB18633.1"/>
    </source>
</evidence>
<accession>A0A858NG49</accession>
<reference evidence="1" key="1">
    <citation type="submission" date="2020-04" db="EMBL/GenBank/DDBJ databases">
        <title>Genomes of microviruses in a sewage oxidation pond.</title>
        <authorList>
            <person name="Schreck J."/>
            <person name="Kraberger S."/>
            <person name="Scotch M."/>
            <person name="Halden R.U."/>
            <person name="Varsani A."/>
        </authorList>
    </citation>
    <scope>NUCLEOTIDE SEQUENCE</scope>
    <source>
        <strain evidence="1">6434_400</strain>
    </source>
</reference>
<name>A0A858NG49_9VIRU</name>